<comment type="caution">
    <text evidence="1">The sequence shown here is derived from an EMBL/GenBank/DDBJ whole genome shotgun (WGS) entry which is preliminary data.</text>
</comment>
<name>M0CT44_9EURY</name>
<dbReference type="Proteomes" id="UP000011626">
    <property type="component" value="Unassembled WGS sequence"/>
</dbReference>
<organism evidence="1 2">
    <name type="scientific">Halosimplex carlsbadense 2-9-1</name>
    <dbReference type="NCBI Taxonomy" id="797114"/>
    <lineage>
        <taxon>Archaea</taxon>
        <taxon>Methanobacteriati</taxon>
        <taxon>Methanobacteriota</taxon>
        <taxon>Stenosarchaea group</taxon>
        <taxon>Halobacteria</taxon>
        <taxon>Halobacteriales</taxon>
        <taxon>Haloarculaceae</taxon>
        <taxon>Halosimplex</taxon>
    </lineage>
</organism>
<sequence>MSATNDDAEAHTVQITVDYGGERVARESLELAAHEDERESGDREWVSRSWPTEPAQFVVRARVDDRDRWETLDSDRRQPGRYLHADLDVRENGDAEFWVLALPSSDDQCEGAPVATGTPSGTE</sequence>
<proteinExistence type="predicted"/>
<reference evidence="1 2" key="1">
    <citation type="journal article" date="2014" name="PLoS Genet.">
        <title>Phylogenetically driven sequencing of extremely halophilic archaea reveals strategies for static and dynamic osmo-response.</title>
        <authorList>
            <person name="Becker E.A."/>
            <person name="Seitzer P.M."/>
            <person name="Tritt A."/>
            <person name="Larsen D."/>
            <person name="Krusor M."/>
            <person name="Yao A.I."/>
            <person name="Wu D."/>
            <person name="Madern D."/>
            <person name="Eisen J.A."/>
            <person name="Darling A.E."/>
            <person name="Facciotti M.T."/>
        </authorList>
    </citation>
    <scope>NUCLEOTIDE SEQUENCE [LARGE SCALE GENOMIC DNA]</scope>
    <source>
        <strain evidence="1 2">2-9-1</strain>
    </source>
</reference>
<gene>
    <name evidence="1" type="ORF">C475_10749</name>
</gene>
<protein>
    <submittedName>
        <fullName evidence="1">Uncharacterized protein</fullName>
    </submittedName>
</protein>
<keyword evidence="2" id="KW-1185">Reference proteome</keyword>
<dbReference type="AlphaFoldDB" id="M0CT44"/>
<dbReference type="EMBL" id="AOIU01000026">
    <property type="protein sequence ID" value="ELZ25019.1"/>
    <property type="molecule type" value="Genomic_DNA"/>
</dbReference>
<accession>M0CT44</accession>
<evidence type="ECO:0000313" key="2">
    <source>
        <dbReference type="Proteomes" id="UP000011626"/>
    </source>
</evidence>
<evidence type="ECO:0000313" key="1">
    <source>
        <dbReference type="EMBL" id="ELZ25019.1"/>
    </source>
</evidence>